<name>A0A2P5IBP1_DIAHE</name>
<feature type="compositionally biased region" description="Low complexity" evidence="16">
    <location>
        <begin position="25"/>
        <end position="37"/>
    </location>
</feature>
<keyword evidence="11 17" id="KW-1133">Transmembrane helix</keyword>
<feature type="region of interest" description="Disordered" evidence="16">
    <location>
        <begin position="273"/>
        <end position="318"/>
    </location>
</feature>
<evidence type="ECO:0000256" key="4">
    <source>
        <dbReference type="ARBA" id="ARBA00005420"/>
    </source>
</evidence>
<evidence type="ECO:0000256" key="2">
    <source>
        <dbReference type="ARBA" id="ARBA00004771"/>
    </source>
</evidence>
<feature type="compositionally biased region" description="Basic and acidic residues" evidence="16">
    <location>
        <begin position="156"/>
        <end position="165"/>
    </location>
</feature>
<dbReference type="Proteomes" id="UP000094444">
    <property type="component" value="Unassembled WGS sequence"/>
</dbReference>
<comment type="subcellular location">
    <subcellularLocation>
        <location evidence="1">Endoplasmic reticulum membrane</location>
        <topology evidence="1">Multi-pass membrane protein</topology>
    </subcellularLocation>
</comment>
<comment type="similarity">
    <text evidence="4">Belongs to the diacylglycerol acyltransferase family.</text>
</comment>
<evidence type="ECO:0000256" key="15">
    <source>
        <dbReference type="ARBA" id="ARBA00048109"/>
    </source>
</evidence>
<protein>
    <recommendedName>
        <fullName evidence="5">diacylglycerol O-acyltransferase</fullName>
        <ecNumber evidence="5">2.3.1.20</ecNumber>
    </recommendedName>
</protein>
<evidence type="ECO:0000256" key="6">
    <source>
        <dbReference type="ARBA" id="ARBA00022516"/>
    </source>
</evidence>
<dbReference type="PANTHER" id="PTHR12317">
    <property type="entry name" value="DIACYLGLYCEROL O-ACYLTRANSFERASE"/>
    <property type="match status" value="1"/>
</dbReference>
<comment type="caution">
    <text evidence="18">The sequence shown here is derived from an EMBL/GenBank/DDBJ whole genome shotgun (WGS) entry which is preliminary data.</text>
</comment>
<feature type="transmembrane region" description="Helical" evidence="17">
    <location>
        <begin position="341"/>
        <end position="360"/>
    </location>
</feature>
<dbReference type="GO" id="GO:0019432">
    <property type="term" value="P:triglyceride biosynthetic process"/>
    <property type="evidence" value="ECO:0007669"/>
    <property type="project" value="TreeGrafter"/>
</dbReference>
<feature type="region of interest" description="Disordered" evidence="16">
    <location>
        <begin position="104"/>
        <end position="247"/>
    </location>
</feature>
<feature type="transmembrane region" description="Helical" evidence="17">
    <location>
        <begin position="366"/>
        <end position="384"/>
    </location>
</feature>
<keyword evidence="6" id="KW-0444">Lipid biosynthesis</keyword>
<feature type="compositionally biased region" description="Polar residues" evidence="16">
    <location>
        <begin position="196"/>
        <end position="208"/>
    </location>
</feature>
<dbReference type="AlphaFoldDB" id="A0A2P5IBP1"/>
<dbReference type="GO" id="GO:0006071">
    <property type="term" value="P:glycerol metabolic process"/>
    <property type="evidence" value="ECO:0007669"/>
    <property type="project" value="UniProtKB-KW"/>
</dbReference>
<evidence type="ECO:0000256" key="12">
    <source>
        <dbReference type="ARBA" id="ARBA00023098"/>
    </source>
</evidence>
<dbReference type="OrthoDB" id="264532at2759"/>
<evidence type="ECO:0000256" key="14">
    <source>
        <dbReference type="ARBA" id="ARBA00023315"/>
    </source>
</evidence>
<keyword evidence="8 17" id="KW-0812">Transmembrane</keyword>
<keyword evidence="9" id="KW-0319">Glycerol metabolism</keyword>
<evidence type="ECO:0000313" key="18">
    <source>
        <dbReference type="EMBL" id="POS79908.1"/>
    </source>
</evidence>
<evidence type="ECO:0000256" key="8">
    <source>
        <dbReference type="ARBA" id="ARBA00022692"/>
    </source>
</evidence>
<dbReference type="CDD" id="cd07987">
    <property type="entry name" value="LPLAT_MGAT-like"/>
    <property type="match status" value="1"/>
</dbReference>
<feature type="compositionally biased region" description="Basic and acidic residues" evidence="16">
    <location>
        <begin position="227"/>
        <end position="240"/>
    </location>
</feature>
<feature type="region of interest" description="Disordered" evidence="16">
    <location>
        <begin position="1"/>
        <end position="64"/>
    </location>
</feature>
<reference evidence="18" key="1">
    <citation type="submission" date="2017-09" db="EMBL/GenBank/DDBJ databases">
        <title>Polyketide synthases of a Diaporthe helianthi virulent isolate.</title>
        <authorList>
            <person name="Baroncelli R."/>
        </authorList>
    </citation>
    <scope>NUCLEOTIDE SEQUENCE [LARGE SCALE GENOMIC DNA]</scope>
    <source>
        <strain evidence="18">7/96</strain>
    </source>
</reference>
<dbReference type="InterPro" id="IPR007130">
    <property type="entry name" value="DAGAT"/>
</dbReference>
<keyword evidence="10" id="KW-0256">Endoplasmic reticulum</keyword>
<feature type="compositionally biased region" description="Basic residues" evidence="16">
    <location>
        <begin position="145"/>
        <end position="155"/>
    </location>
</feature>
<accession>A0A2P5IBP1</accession>
<comment type="pathway">
    <text evidence="3">Lipid metabolism.</text>
</comment>
<evidence type="ECO:0000256" key="17">
    <source>
        <dbReference type="SAM" id="Phobius"/>
    </source>
</evidence>
<evidence type="ECO:0000313" key="19">
    <source>
        <dbReference type="Proteomes" id="UP000094444"/>
    </source>
</evidence>
<dbReference type="GO" id="GO:0004144">
    <property type="term" value="F:diacylglycerol O-acyltransferase activity"/>
    <property type="evidence" value="ECO:0007669"/>
    <property type="project" value="UniProtKB-EC"/>
</dbReference>
<organism evidence="18 19">
    <name type="scientific">Diaporthe helianthi</name>
    <dbReference type="NCBI Taxonomy" id="158607"/>
    <lineage>
        <taxon>Eukaryota</taxon>
        <taxon>Fungi</taxon>
        <taxon>Dikarya</taxon>
        <taxon>Ascomycota</taxon>
        <taxon>Pezizomycotina</taxon>
        <taxon>Sordariomycetes</taxon>
        <taxon>Sordariomycetidae</taxon>
        <taxon>Diaporthales</taxon>
        <taxon>Diaporthaceae</taxon>
        <taxon>Diaporthe</taxon>
    </lineage>
</organism>
<evidence type="ECO:0000256" key="9">
    <source>
        <dbReference type="ARBA" id="ARBA00022798"/>
    </source>
</evidence>
<dbReference type="EC" id="2.3.1.20" evidence="5"/>
<dbReference type="STRING" id="158607.A0A2P5IBP1"/>
<feature type="compositionally biased region" description="Low complexity" evidence="16">
    <location>
        <begin position="128"/>
        <end position="144"/>
    </location>
</feature>
<evidence type="ECO:0000256" key="1">
    <source>
        <dbReference type="ARBA" id="ARBA00004477"/>
    </source>
</evidence>
<sequence>MSVPADRDPGPGPPYVEPEMDDSMHSSASISSPTHPAFFKASPRVANAGRLGTPSPGKENVCPSPMAAAYSPLGSTLVMHLAGKKSPQRPADNAGAVLNKFIHDCTSRSPRGGAHRRGLGDIDTSNTAAQPANDVAPAADSNSSKKSKRKSKKTNGVKEKGKVDAGDQPTSQPASYAEAVKEDPSDITNGGHGEENNGQDSHQGTNVGQAEADGSLAGDDASGSESKGTREKDGDNKDEQPTAAGSLTFAEAVKEGSTDATTTDGDVIDHATAKSTSVEKRSASAASSQGSTAVDYPDIPSDAEGHGEEAERLRDQEKAPEVAGLRWAPLRVPFKRRLQTLAVLFHCLSIGITLSIFFGFCAIPLLWPLLIIYLVSILFATDAVDGKLRRRKEWVRRLPMWKYFAEYYPAKLHKTHELVPTRKYIFGYHPHGIISHGAWAAFATDALGFSDKFPGITNSLLTLDSNFRLPLYREYVFSMGVLSVSKESITNILTRGGRNGEGMGRAVTIVVGGARESLEAQPHTARLIINERKGFVKLAIRTGADLVPVMAFGENDLYDQLDPHKHPWLHGLQRHVLKVWKFTVPLLHGRGIFNYDVGMMPYRRPLNIVVGRPIKVVQAENPDNAEVDRLHEQYVEELRAVWDRYKDEFARDRIEEMEFLS</sequence>
<evidence type="ECO:0000256" key="7">
    <source>
        <dbReference type="ARBA" id="ARBA00022679"/>
    </source>
</evidence>
<feature type="compositionally biased region" description="Basic and acidic residues" evidence="16">
    <location>
        <begin position="273"/>
        <end position="282"/>
    </location>
</feature>
<proteinExistence type="inferred from homology"/>
<dbReference type="PANTHER" id="PTHR12317:SF0">
    <property type="entry name" value="ACYLTRANSFERASE"/>
    <property type="match status" value="1"/>
</dbReference>
<evidence type="ECO:0000256" key="10">
    <source>
        <dbReference type="ARBA" id="ARBA00022824"/>
    </source>
</evidence>
<feature type="compositionally biased region" description="Basic and acidic residues" evidence="16">
    <location>
        <begin position="303"/>
        <end position="318"/>
    </location>
</feature>
<evidence type="ECO:0000256" key="3">
    <source>
        <dbReference type="ARBA" id="ARBA00005189"/>
    </source>
</evidence>
<keyword evidence="14 18" id="KW-0012">Acyltransferase</keyword>
<keyword evidence="7" id="KW-0808">Transferase</keyword>
<comment type="pathway">
    <text evidence="2">Glycerolipid metabolism; triacylglycerol biosynthesis.</text>
</comment>
<comment type="catalytic activity">
    <reaction evidence="15">
        <text>an acyl-CoA + a 1,2-diacyl-sn-glycerol = a triacyl-sn-glycerol + CoA</text>
        <dbReference type="Rhea" id="RHEA:10868"/>
        <dbReference type="ChEBI" id="CHEBI:17815"/>
        <dbReference type="ChEBI" id="CHEBI:57287"/>
        <dbReference type="ChEBI" id="CHEBI:58342"/>
        <dbReference type="ChEBI" id="CHEBI:64615"/>
        <dbReference type="EC" id="2.3.1.20"/>
    </reaction>
</comment>
<dbReference type="EMBL" id="MAVT02000081">
    <property type="protein sequence ID" value="POS79908.1"/>
    <property type="molecule type" value="Genomic_DNA"/>
</dbReference>
<keyword evidence="19" id="KW-1185">Reference proteome</keyword>
<dbReference type="InParanoid" id="A0A2P5IBP1"/>
<evidence type="ECO:0000256" key="13">
    <source>
        <dbReference type="ARBA" id="ARBA00023136"/>
    </source>
</evidence>
<evidence type="ECO:0000256" key="11">
    <source>
        <dbReference type="ARBA" id="ARBA00022989"/>
    </source>
</evidence>
<gene>
    <name evidence="18" type="ORF">DHEL01_v201685</name>
</gene>
<keyword evidence="13 17" id="KW-0472">Membrane</keyword>
<keyword evidence="12" id="KW-0443">Lipid metabolism</keyword>
<evidence type="ECO:0000256" key="5">
    <source>
        <dbReference type="ARBA" id="ARBA00013244"/>
    </source>
</evidence>
<dbReference type="Pfam" id="PF03982">
    <property type="entry name" value="DAGAT"/>
    <property type="match status" value="1"/>
</dbReference>
<dbReference type="GO" id="GO:0005789">
    <property type="term" value="C:endoplasmic reticulum membrane"/>
    <property type="evidence" value="ECO:0007669"/>
    <property type="project" value="UniProtKB-SubCell"/>
</dbReference>
<evidence type="ECO:0000256" key="16">
    <source>
        <dbReference type="SAM" id="MobiDB-lite"/>
    </source>
</evidence>
<dbReference type="FunCoup" id="A0A2P5IBP1">
    <property type="interactions" value="272"/>
</dbReference>